<gene>
    <name evidence="1" type="ORF">BDV37DRAFT_294978</name>
</gene>
<keyword evidence="2" id="KW-1185">Reference proteome</keyword>
<dbReference type="GeneID" id="43674451"/>
<dbReference type="Gene3D" id="3.80.10.10">
    <property type="entry name" value="Ribonuclease Inhibitor"/>
    <property type="match status" value="1"/>
</dbReference>
<dbReference type="RefSeq" id="XP_031940157.1">
    <property type="nucleotide sequence ID" value="XM_032089760.1"/>
</dbReference>
<proteinExistence type="predicted"/>
<dbReference type="AlphaFoldDB" id="A0A5N7DAQ5"/>
<reference evidence="1 2" key="1">
    <citation type="submission" date="2019-04" db="EMBL/GenBank/DDBJ databases">
        <authorList>
            <consortium name="DOE Joint Genome Institute"/>
            <person name="Mondo S."/>
            <person name="Kjaerbolling I."/>
            <person name="Vesth T."/>
            <person name="Frisvad J.C."/>
            <person name="Nybo J.L."/>
            <person name="Theobald S."/>
            <person name="Kildgaard S."/>
            <person name="Isbrandt T."/>
            <person name="Kuo A."/>
            <person name="Sato A."/>
            <person name="Lyhne E.K."/>
            <person name="Kogle M.E."/>
            <person name="Wiebenga A."/>
            <person name="Kun R.S."/>
            <person name="Lubbers R.J."/>
            <person name="Makela M.R."/>
            <person name="Barry K."/>
            <person name="Chovatia M."/>
            <person name="Clum A."/>
            <person name="Daum C."/>
            <person name="Haridas S."/>
            <person name="He G."/>
            <person name="LaButti K."/>
            <person name="Lipzen A."/>
            <person name="Riley R."/>
            <person name="Salamov A."/>
            <person name="Simmons B.A."/>
            <person name="Magnuson J.K."/>
            <person name="Henrissat B."/>
            <person name="Mortensen U.H."/>
            <person name="Larsen T.O."/>
            <person name="Devries R.P."/>
            <person name="Grigoriev I.V."/>
            <person name="Machida M."/>
            <person name="Baker S.E."/>
            <person name="Andersen M.R."/>
            <person name="Cantor M.N."/>
            <person name="Hua S.X."/>
        </authorList>
    </citation>
    <scope>NUCLEOTIDE SEQUENCE [LARGE SCALE GENOMIC DNA]</scope>
    <source>
        <strain evidence="1 2">CBS 119388</strain>
    </source>
</reference>
<organism evidence="1 2">
    <name type="scientific">Aspergillus pseudonomiae</name>
    <dbReference type="NCBI Taxonomy" id="1506151"/>
    <lineage>
        <taxon>Eukaryota</taxon>
        <taxon>Fungi</taxon>
        <taxon>Dikarya</taxon>
        <taxon>Ascomycota</taxon>
        <taxon>Pezizomycotina</taxon>
        <taxon>Eurotiomycetes</taxon>
        <taxon>Eurotiomycetidae</taxon>
        <taxon>Eurotiales</taxon>
        <taxon>Aspergillaceae</taxon>
        <taxon>Aspergillus</taxon>
        <taxon>Aspergillus subgen. Circumdati</taxon>
    </lineage>
</organism>
<protein>
    <submittedName>
        <fullName evidence="1">Uncharacterized protein</fullName>
    </submittedName>
</protein>
<evidence type="ECO:0000313" key="1">
    <source>
        <dbReference type="EMBL" id="KAE8402838.1"/>
    </source>
</evidence>
<sequence length="569" mass="65748">MAVNSYQCTTNPLLIPEIVGLVMENVDTVPDLLNCARVNRMWMVPALKNLYQGSLNDMQFRTPGIESLNCLFVASTERFTRNMSLVKHLLLAPEYPARNCVGSCGRPICFDFVRVLRYHPQCGLLLRAQPRGLTSLMIPFEIMRLRLELIADYLGKSPVEFLAINNYDCTRIVCYGGGEFPNLKALTVYISEDDPAIGGICRLLMIRDLEFVYIEEWHELGAFERFELSGRLLPHLRAQKNLKALVLSIRGCGNPLAEEEEEPLWPRLKALYIDRPDREWFVQLPKFKDLQIFKLLDLTSDAYINAAVAKCKHLRVLELPNLRLDATDENQVMETFLDIARGCPLLQKLSVKVLSGTWHGEVTKPLLSNLLRALPRLEVLGLGFQFRVYGTELEDLAHHCPRLTFLELPSAELFISLSQMSRTLPLRYLEIMRFYQVWFKYPLPFIRGVNFYNLVTEWIRIFPKLRTEPCSNDVEYNPGILSGEEEYSIDHREELSFPDDDEDREDSEWHVIRAKLWQALGYGKVDDGVDNRLHYMWQTNLEIETIGWPVLSSKAFIHPVWHSSTLTKY</sequence>
<dbReference type="Proteomes" id="UP000325579">
    <property type="component" value="Unassembled WGS sequence"/>
</dbReference>
<dbReference type="InterPro" id="IPR032675">
    <property type="entry name" value="LRR_dom_sf"/>
</dbReference>
<name>A0A5N7DAQ5_9EURO</name>
<dbReference type="EMBL" id="ML736783">
    <property type="protein sequence ID" value="KAE8402838.1"/>
    <property type="molecule type" value="Genomic_DNA"/>
</dbReference>
<evidence type="ECO:0000313" key="2">
    <source>
        <dbReference type="Proteomes" id="UP000325579"/>
    </source>
</evidence>
<accession>A0A5N7DAQ5</accession>
<dbReference type="SUPFAM" id="SSF52047">
    <property type="entry name" value="RNI-like"/>
    <property type="match status" value="1"/>
</dbReference>
<dbReference type="OrthoDB" id="5426109at2759"/>